<evidence type="ECO:0000313" key="1">
    <source>
        <dbReference type="EMBL" id="AGY92099.1"/>
    </source>
</evidence>
<dbReference type="AlphaFoldDB" id="U5T3M4"/>
<name>U5T3M4_9GAMM</name>
<gene>
    <name evidence="1" type="ORF">SPICUR_05630</name>
</gene>
<dbReference type="KEGG" id="spiu:SPICUR_05630"/>
<sequence>MVSYDDDDDVVVRRGGGTGEVVRFSGVAGASVGGILQFSDNLIVSVAGSALSDEGYGVEIEESSGSLGLGYVTPIGTRTDLLFALEFVDAEVQICNLTRCSTVEDSGYGATAGMRRWVSESIEINANVSYADLGDLGDTTSVGAGGAYWLDGHSSITTSLSRSSDATGWSLGYRYAF</sequence>
<evidence type="ECO:0000313" key="2">
    <source>
        <dbReference type="Proteomes" id="UP000017640"/>
    </source>
</evidence>
<keyword evidence="2" id="KW-1185">Reference proteome</keyword>
<dbReference type="Proteomes" id="UP000017640">
    <property type="component" value="Chromosome"/>
</dbReference>
<protein>
    <recommendedName>
        <fullName evidence="3">Outer membrane protein beta-barrel domain-containing protein</fullName>
    </recommendedName>
</protein>
<organism evidence="1 2">
    <name type="scientific">Spiribacter curvatus</name>
    <dbReference type="NCBI Taxonomy" id="1335757"/>
    <lineage>
        <taxon>Bacteria</taxon>
        <taxon>Pseudomonadati</taxon>
        <taxon>Pseudomonadota</taxon>
        <taxon>Gammaproteobacteria</taxon>
        <taxon>Chromatiales</taxon>
        <taxon>Ectothiorhodospiraceae</taxon>
        <taxon>Spiribacter</taxon>
    </lineage>
</organism>
<dbReference type="STRING" id="1335757.SPICUR_05630"/>
<reference evidence="1 2" key="1">
    <citation type="journal article" date="2013" name="BMC Genomics">
        <title>Genomes of "Spiribacter", a streamlined, successful halophilic bacterium.</title>
        <authorList>
            <person name="Lopez-Perez M."/>
            <person name="Ghai R."/>
            <person name="Leon M.J."/>
            <person name="Rodriguez-Olmos A."/>
            <person name="Copa-Patino J.L."/>
            <person name="Soliveri J."/>
            <person name="Sanchez-Porro C."/>
            <person name="Ventosa A."/>
            <person name="Rodriguez-Valera F."/>
        </authorList>
    </citation>
    <scope>NUCLEOTIDE SEQUENCE [LARGE SCALE GENOMIC DNA]</scope>
    <source>
        <strain evidence="1 2">UAH-SP71</strain>
    </source>
</reference>
<evidence type="ECO:0008006" key="3">
    <source>
        <dbReference type="Google" id="ProtNLM"/>
    </source>
</evidence>
<dbReference type="HOGENOM" id="CLU_1517014_0_0_6"/>
<proteinExistence type="predicted"/>
<dbReference type="EMBL" id="CP005990">
    <property type="protein sequence ID" value="AGY92099.1"/>
    <property type="molecule type" value="Genomic_DNA"/>
</dbReference>
<accession>U5T3M4</accession>